<evidence type="ECO:0000313" key="3">
    <source>
        <dbReference type="Proteomes" id="UP000593567"/>
    </source>
</evidence>
<feature type="chain" id="PRO_5029659841" description="Secreted protein" evidence="1">
    <location>
        <begin position="18"/>
        <end position="81"/>
    </location>
</feature>
<organism evidence="2 3">
    <name type="scientific">Bugula neritina</name>
    <name type="common">Brown bryozoan</name>
    <name type="synonym">Sertularia neritina</name>
    <dbReference type="NCBI Taxonomy" id="10212"/>
    <lineage>
        <taxon>Eukaryota</taxon>
        <taxon>Metazoa</taxon>
        <taxon>Spiralia</taxon>
        <taxon>Lophotrochozoa</taxon>
        <taxon>Bryozoa</taxon>
        <taxon>Gymnolaemata</taxon>
        <taxon>Cheilostomatida</taxon>
        <taxon>Flustrina</taxon>
        <taxon>Buguloidea</taxon>
        <taxon>Bugulidae</taxon>
        <taxon>Bugula</taxon>
    </lineage>
</organism>
<keyword evidence="3" id="KW-1185">Reference proteome</keyword>
<dbReference type="Proteomes" id="UP000593567">
    <property type="component" value="Unassembled WGS sequence"/>
</dbReference>
<dbReference type="AlphaFoldDB" id="A0A7J7J7S7"/>
<dbReference type="EMBL" id="VXIV02002870">
    <property type="protein sequence ID" value="KAF6022299.1"/>
    <property type="molecule type" value="Genomic_DNA"/>
</dbReference>
<keyword evidence="1" id="KW-0732">Signal</keyword>
<comment type="caution">
    <text evidence="2">The sequence shown here is derived from an EMBL/GenBank/DDBJ whole genome shotgun (WGS) entry which is preliminary data.</text>
</comment>
<feature type="signal peptide" evidence="1">
    <location>
        <begin position="1"/>
        <end position="17"/>
    </location>
</feature>
<proteinExistence type="predicted"/>
<gene>
    <name evidence="2" type="ORF">EB796_019399</name>
</gene>
<evidence type="ECO:0008006" key="4">
    <source>
        <dbReference type="Google" id="ProtNLM"/>
    </source>
</evidence>
<sequence>MLCSCWLAATLNGLTSAVTMTINPSLLPTMLQGSLSLRTRAIEGVVLHAHYPLSSSVTISLVNGGQLQLHIQTAETGKHIF</sequence>
<reference evidence="2" key="1">
    <citation type="submission" date="2020-06" db="EMBL/GenBank/DDBJ databases">
        <title>Draft genome of Bugula neritina, a colonial animal packing powerful symbionts and potential medicines.</title>
        <authorList>
            <person name="Rayko M."/>
        </authorList>
    </citation>
    <scope>NUCLEOTIDE SEQUENCE [LARGE SCALE GENOMIC DNA]</scope>
    <source>
        <strain evidence="2">Kwan_BN1</strain>
    </source>
</reference>
<protein>
    <recommendedName>
        <fullName evidence="4">Secreted protein</fullName>
    </recommendedName>
</protein>
<name>A0A7J7J7S7_BUGNE</name>
<evidence type="ECO:0000256" key="1">
    <source>
        <dbReference type="SAM" id="SignalP"/>
    </source>
</evidence>
<evidence type="ECO:0000313" key="2">
    <source>
        <dbReference type="EMBL" id="KAF6022299.1"/>
    </source>
</evidence>
<accession>A0A7J7J7S7</accession>